<accession>A0A0S4L5S4</accession>
<dbReference type="AlphaFoldDB" id="A0A0S4L5S4"/>
<dbReference type="Proteomes" id="UP000198736">
    <property type="component" value="Unassembled WGS sequence"/>
</dbReference>
<evidence type="ECO:0000313" key="1">
    <source>
        <dbReference type="EMBL" id="CUS33116.1"/>
    </source>
</evidence>
<dbReference type="STRING" id="1742973.COMA2_120078"/>
<proteinExistence type="predicted"/>
<dbReference type="EMBL" id="CZPZ01000004">
    <property type="protein sequence ID" value="CUS33116.1"/>
    <property type="molecule type" value="Genomic_DNA"/>
</dbReference>
<keyword evidence="2" id="KW-1185">Reference proteome</keyword>
<evidence type="ECO:0000313" key="2">
    <source>
        <dbReference type="Proteomes" id="UP000198736"/>
    </source>
</evidence>
<sequence>MERNPDARLSEKWVSYIRFLRGNQRVTAQRIAELLAKERELFPFQQASLILSLRYLLILEPETWSQIWRLSRLRSINWNTRRQAALLLSMKTLGRNGPAWAKQAFEKEDNVEVKMAWIQCLTQLPREELEQLSRSLTLAVHNKLQRLGQFFDGLLSDESTALPKSNLFSERGEKIF</sequence>
<gene>
    <name evidence="1" type="ORF">COMA2_120078</name>
</gene>
<protein>
    <submittedName>
        <fullName evidence="1">Uncharacterized protein</fullName>
    </submittedName>
</protein>
<organism evidence="1 2">
    <name type="scientific">Candidatus Nitrospira nitrificans</name>
    <dbReference type="NCBI Taxonomy" id="1742973"/>
    <lineage>
        <taxon>Bacteria</taxon>
        <taxon>Pseudomonadati</taxon>
        <taxon>Nitrospirota</taxon>
        <taxon>Nitrospiria</taxon>
        <taxon>Nitrospirales</taxon>
        <taxon>Nitrospiraceae</taxon>
        <taxon>Nitrospira</taxon>
    </lineage>
</organism>
<name>A0A0S4L5S4_9BACT</name>
<reference evidence="2" key="1">
    <citation type="submission" date="2015-10" db="EMBL/GenBank/DDBJ databases">
        <authorList>
            <person name="Luecker S."/>
            <person name="Luecker S."/>
        </authorList>
    </citation>
    <scope>NUCLEOTIDE SEQUENCE [LARGE SCALE GENOMIC DNA]</scope>
</reference>